<reference evidence="2 3" key="1">
    <citation type="submission" date="2024-02" db="EMBL/GenBank/DDBJ databases">
        <title>High-quality chromosome-scale genome assembly of Pensacola bahiagrass (Paspalum notatum Flugge var. saurae).</title>
        <authorList>
            <person name="Vega J.M."/>
            <person name="Podio M."/>
            <person name="Orjuela J."/>
            <person name="Siena L.A."/>
            <person name="Pessino S.C."/>
            <person name="Combes M.C."/>
            <person name="Mariac C."/>
            <person name="Albertini E."/>
            <person name="Pupilli F."/>
            <person name="Ortiz J.P.A."/>
            <person name="Leblanc O."/>
        </authorList>
    </citation>
    <scope>NUCLEOTIDE SEQUENCE [LARGE SCALE GENOMIC DNA]</scope>
    <source>
        <strain evidence="2">R1</strain>
        <tissue evidence="2">Leaf</tissue>
    </source>
</reference>
<protein>
    <submittedName>
        <fullName evidence="2">Uncharacterized protein</fullName>
    </submittedName>
</protein>
<feature type="region of interest" description="Disordered" evidence="1">
    <location>
        <begin position="115"/>
        <end position="149"/>
    </location>
</feature>
<feature type="compositionally biased region" description="Low complexity" evidence="1">
    <location>
        <begin position="1"/>
        <end position="11"/>
    </location>
</feature>
<feature type="compositionally biased region" description="Low complexity" evidence="1">
    <location>
        <begin position="242"/>
        <end position="257"/>
    </location>
</feature>
<organism evidence="2 3">
    <name type="scientific">Paspalum notatum var. saurae</name>
    <dbReference type="NCBI Taxonomy" id="547442"/>
    <lineage>
        <taxon>Eukaryota</taxon>
        <taxon>Viridiplantae</taxon>
        <taxon>Streptophyta</taxon>
        <taxon>Embryophyta</taxon>
        <taxon>Tracheophyta</taxon>
        <taxon>Spermatophyta</taxon>
        <taxon>Magnoliopsida</taxon>
        <taxon>Liliopsida</taxon>
        <taxon>Poales</taxon>
        <taxon>Poaceae</taxon>
        <taxon>PACMAD clade</taxon>
        <taxon>Panicoideae</taxon>
        <taxon>Andropogonodae</taxon>
        <taxon>Paspaleae</taxon>
        <taxon>Paspalinae</taxon>
        <taxon>Paspalum</taxon>
    </lineage>
</organism>
<gene>
    <name evidence="2" type="ORF">U9M48_017489</name>
</gene>
<name>A0AAQ3WNW6_PASNO</name>
<dbReference type="AlphaFoldDB" id="A0AAQ3WNW6"/>
<feature type="region of interest" description="Disordered" evidence="1">
    <location>
        <begin position="232"/>
        <end position="308"/>
    </location>
</feature>
<feature type="compositionally biased region" description="Polar residues" evidence="1">
    <location>
        <begin position="262"/>
        <end position="276"/>
    </location>
</feature>
<proteinExistence type="predicted"/>
<keyword evidence="3" id="KW-1185">Reference proteome</keyword>
<evidence type="ECO:0000313" key="2">
    <source>
        <dbReference type="EMBL" id="WVZ68561.1"/>
    </source>
</evidence>
<feature type="compositionally biased region" description="Basic and acidic residues" evidence="1">
    <location>
        <begin position="116"/>
        <end position="133"/>
    </location>
</feature>
<sequence>MPSSTPASARPRTARAKGGSKAETKHSIPMRAHCRTVGICPAKDEAGQATFRETYWLRTWALLQRDDMSLRPSSSALRLRLPRRPLRAHRHRSGSTCAYGRRSAPRAVVLARAQPRRRDAVLGEQPRRQDAGVRSRPAAAAAEGTPAPPRWRAWPHLDVLVAVLDAPPRRRSCPTPPREETRARGRAAAGRGGVRSEAAAAAAAAAAIEGVVAADAAEGAAAAGVDAAQAAATPAADREAGAARSCRALSSSSASSGWNPRGWNSSTPRTRQTAAESASRPGGGAREAAAASERPLPRRGTREKQWRR</sequence>
<dbReference type="EMBL" id="CP144748">
    <property type="protein sequence ID" value="WVZ68561.1"/>
    <property type="molecule type" value="Genomic_DNA"/>
</dbReference>
<evidence type="ECO:0000313" key="3">
    <source>
        <dbReference type="Proteomes" id="UP001341281"/>
    </source>
</evidence>
<dbReference type="Proteomes" id="UP001341281">
    <property type="component" value="Chromosome 04"/>
</dbReference>
<accession>A0AAQ3WNW6</accession>
<evidence type="ECO:0000256" key="1">
    <source>
        <dbReference type="SAM" id="MobiDB-lite"/>
    </source>
</evidence>
<feature type="region of interest" description="Disordered" evidence="1">
    <location>
        <begin position="1"/>
        <end position="27"/>
    </location>
</feature>
<feature type="region of interest" description="Disordered" evidence="1">
    <location>
        <begin position="167"/>
        <end position="193"/>
    </location>
</feature>